<dbReference type="RefSeq" id="WP_059145673.1">
    <property type="nucleotide sequence ID" value="NZ_LLZJ01000299.1"/>
</dbReference>
<dbReference type="SUPFAM" id="SSF46785">
    <property type="entry name" value="Winged helix' DNA-binding domain"/>
    <property type="match status" value="1"/>
</dbReference>
<dbReference type="Pfam" id="PF00480">
    <property type="entry name" value="ROK"/>
    <property type="match status" value="1"/>
</dbReference>
<dbReference type="InterPro" id="IPR000600">
    <property type="entry name" value="ROK"/>
</dbReference>
<dbReference type="AlphaFoldDB" id="A0A0X3WA30"/>
<dbReference type="GO" id="GO:0003700">
    <property type="term" value="F:DNA-binding transcription factor activity"/>
    <property type="evidence" value="ECO:0007669"/>
    <property type="project" value="InterPro"/>
</dbReference>
<dbReference type="CDD" id="cd23763">
    <property type="entry name" value="ASKHA_ATPase_ROK"/>
    <property type="match status" value="1"/>
</dbReference>
<dbReference type="SUPFAM" id="SSF53067">
    <property type="entry name" value="Actin-like ATPase domain"/>
    <property type="match status" value="1"/>
</dbReference>
<evidence type="ECO:0000259" key="2">
    <source>
        <dbReference type="SMART" id="SM00418"/>
    </source>
</evidence>
<organism evidence="3 4">
    <name type="scientific">Streptomyces violaceusniger</name>
    <dbReference type="NCBI Taxonomy" id="68280"/>
    <lineage>
        <taxon>Bacteria</taxon>
        <taxon>Bacillati</taxon>
        <taxon>Actinomycetota</taxon>
        <taxon>Actinomycetes</taxon>
        <taxon>Kitasatosporales</taxon>
        <taxon>Streptomycetaceae</taxon>
        <taxon>Streptomyces</taxon>
        <taxon>Streptomyces violaceusniger group</taxon>
    </lineage>
</organism>
<accession>A0A0X3WA30</accession>
<dbReference type="Proteomes" id="UP000053413">
    <property type="component" value="Unassembled WGS sequence"/>
</dbReference>
<dbReference type="SMART" id="SM00418">
    <property type="entry name" value="HTH_ARSR"/>
    <property type="match status" value="1"/>
</dbReference>
<dbReference type="InterPro" id="IPR011991">
    <property type="entry name" value="ArsR-like_HTH"/>
</dbReference>
<dbReference type="EMBL" id="LLZJ01000299">
    <property type="protein sequence ID" value="KUL53805.1"/>
    <property type="molecule type" value="Genomic_DNA"/>
</dbReference>
<dbReference type="InterPro" id="IPR036390">
    <property type="entry name" value="WH_DNA-bd_sf"/>
</dbReference>
<dbReference type="PANTHER" id="PTHR18964">
    <property type="entry name" value="ROK (REPRESSOR, ORF, KINASE) FAMILY"/>
    <property type="match status" value="1"/>
</dbReference>
<evidence type="ECO:0000256" key="1">
    <source>
        <dbReference type="ARBA" id="ARBA00006479"/>
    </source>
</evidence>
<dbReference type="Gene3D" id="1.10.10.10">
    <property type="entry name" value="Winged helix-like DNA-binding domain superfamily/Winged helix DNA-binding domain"/>
    <property type="match status" value="1"/>
</dbReference>
<reference evidence="4" key="1">
    <citation type="submission" date="2015-10" db="EMBL/GenBank/DDBJ databases">
        <authorList>
            <person name="Ju K.-S."/>
            <person name="Doroghazi J.R."/>
            <person name="Metcalf W.W."/>
        </authorList>
    </citation>
    <scope>NUCLEOTIDE SEQUENCE [LARGE SCALE GENOMIC DNA]</scope>
    <source>
        <strain evidence="4">NRRL F-8817</strain>
    </source>
</reference>
<name>A0A0X3WA30_STRVO</name>
<dbReference type="InterPro" id="IPR043129">
    <property type="entry name" value="ATPase_NBD"/>
</dbReference>
<evidence type="ECO:0000313" key="4">
    <source>
        <dbReference type="Proteomes" id="UP000053413"/>
    </source>
</evidence>
<feature type="domain" description="HTH arsR-type" evidence="2">
    <location>
        <begin position="18"/>
        <end position="99"/>
    </location>
</feature>
<proteinExistence type="inferred from homology"/>
<sequence>MAAPPGSSTQGGTPGTPRVLRAMNDRAALELLAAHGPLTRTRLGELTGLSKPTASQLLTRLESVGLVRTTGNVTGRPGPNAQLYEIDPAAAHVAALAVDQEGITAAVADITGQVAGEHRVTAPATDESLTNRTGELVAEAVDGALAAAGLGRDDLHSTVIGTPGALDPRTGTLRYAPHLPGWQSRTLRDELAEVLHTPIVIENDVNLAAIAEQHHGTAQDFDDFALVWADEGVGAAIVLGGTLLRGATGGAGEIGYMPLPGAPLARGGPDATARPDGGGGFQKLVGSPAVVELARDHGIDAPTATKALAAALRTPGPGDEVLTELARRLATGLASVVAVVDPELVVLSGEVAQAGGERLRQLVEAEMTGLALPRPQLRISELEGDPILIGALRTAVADARQTVFDTARFDA</sequence>
<dbReference type="Pfam" id="PF12802">
    <property type="entry name" value="MarR_2"/>
    <property type="match status" value="1"/>
</dbReference>
<dbReference type="InterPro" id="IPR001845">
    <property type="entry name" value="HTH_ArsR_DNA-bd_dom"/>
</dbReference>
<evidence type="ECO:0000313" key="3">
    <source>
        <dbReference type="EMBL" id="KUL53805.1"/>
    </source>
</evidence>
<dbReference type="OrthoDB" id="3523179at2"/>
<gene>
    <name evidence="3" type="ORF">ADL28_23195</name>
</gene>
<protein>
    <submittedName>
        <fullName evidence="3">ROK family transcriptional regulator</fullName>
    </submittedName>
</protein>
<comment type="similarity">
    <text evidence="1">Belongs to the ROK (NagC/XylR) family.</text>
</comment>
<dbReference type="InterPro" id="IPR036388">
    <property type="entry name" value="WH-like_DNA-bd_sf"/>
</dbReference>
<dbReference type="GeneID" id="97431419"/>
<comment type="caution">
    <text evidence="3">The sequence shown here is derived from an EMBL/GenBank/DDBJ whole genome shotgun (WGS) entry which is preliminary data.</text>
</comment>
<dbReference type="InterPro" id="IPR000835">
    <property type="entry name" value="HTH_MarR-typ"/>
</dbReference>
<dbReference type="Gene3D" id="3.30.420.40">
    <property type="match status" value="2"/>
</dbReference>
<dbReference type="CDD" id="cd00090">
    <property type="entry name" value="HTH_ARSR"/>
    <property type="match status" value="1"/>
</dbReference>
<dbReference type="PANTHER" id="PTHR18964:SF149">
    <property type="entry name" value="BIFUNCTIONAL UDP-N-ACETYLGLUCOSAMINE 2-EPIMERASE_N-ACETYLMANNOSAMINE KINASE"/>
    <property type="match status" value="1"/>
</dbReference>